<keyword evidence="1" id="KW-0472">Membrane</keyword>
<name>E6Y1D6_9GAST</name>
<keyword evidence="1" id="KW-0812">Transmembrane</keyword>
<keyword evidence="1" id="KW-1133">Transmembrane helix</keyword>
<reference evidence="2" key="1">
    <citation type="journal article" date="2011" name="Mar. Genomics">
        <title>Crawling through time: Transition of snails to slugs dating back to the Paleozoic, based on mitochondrial phylogenomics.</title>
        <authorList>
            <person name="Medina M."/>
            <person name="Lal S."/>
            <person name="Valles Y."/>
            <person name="Takaoka T.L."/>
            <person name="Dayrat B.A."/>
            <person name="Boore J.L."/>
            <person name="Gosliner T."/>
        </authorList>
    </citation>
    <scope>NUCLEOTIDE SEQUENCE</scope>
</reference>
<protein>
    <submittedName>
        <fullName evidence="2">ATP synthase F0 subunit 8</fullName>
    </submittedName>
</protein>
<keyword evidence="2" id="KW-0496">Mitochondrion</keyword>
<feature type="transmembrane region" description="Helical" evidence="1">
    <location>
        <begin position="6"/>
        <end position="25"/>
    </location>
</feature>
<proteinExistence type="predicted"/>
<gene>
    <name evidence="2" type="primary">ATP8</name>
</gene>
<evidence type="ECO:0000313" key="2">
    <source>
        <dbReference type="EMBL" id="ABJ55873.1"/>
    </source>
</evidence>
<evidence type="ECO:0000256" key="1">
    <source>
        <dbReference type="SAM" id="Phobius"/>
    </source>
</evidence>
<accession>E6Y1D6</accession>
<sequence>MPQLSPSMAFLMFATILLMTLVLLVKISYSNPSLKSSLSLSKTFKKYYL</sequence>
<dbReference type="AlphaFoldDB" id="E6Y1D6"/>
<dbReference type="EMBL" id="DQ991937">
    <property type="protein sequence ID" value="ABJ55873.1"/>
    <property type="molecule type" value="Genomic_DNA"/>
</dbReference>
<geneLocation type="mitochondrion" evidence="2"/>
<organism evidence="2">
    <name type="scientific">Sagaminopteron nigropunctatum</name>
    <dbReference type="NCBI Taxonomy" id="1874340"/>
    <lineage>
        <taxon>Eukaryota</taxon>
        <taxon>Metazoa</taxon>
        <taxon>Spiralia</taxon>
        <taxon>Lophotrochozoa</taxon>
        <taxon>Mollusca</taxon>
        <taxon>Gastropoda</taxon>
        <taxon>Heterobranchia</taxon>
        <taxon>Euthyneura</taxon>
        <taxon>Tectipleura</taxon>
        <taxon>Cephalaspidea</taxon>
        <taxon>Philinoidea</taxon>
        <taxon>Gastropteridae</taxon>
        <taxon>Sagaminopteron</taxon>
    </lineage>
</organism>